<proteinExistence type="predicted"/>
<keyword evidence="3" id="KW-1185">Reference proteome</keyword>
<feature type="transmembrane region" description="Helical" evidence="1">
    <location>
        <begin position="84"/>
        <end position="105"/>
    </location>
</feature>
<accession>A0A6A5U3N7</accession>
<organism evidence="2 3">
    <name type="scientific">Byssothecium circinans</name>
    <dbReference type="NCBI Taxonomy" id="147558"/>
    <lineage>
        <taxon>Eukaryota</taxon>
        <taxon>Fungi</taxon>
        <taxon>Dikarya</taxon>
        <taxon>Ascomycota</taxon>
        <taxon>Pezizomycotina</taxon>
        <taxon>Dothideomycetes</taxon>
        <taxon>Pleosporomycetidae</taxon>
        <taxon>Pleosporales</taxon>
        <taxon>Massarineae</taxon>
        <taxon>Massarinaceae</taxon>
        <taxon>Byssothecium</taxon>
    </lineage>
</organism>
<name>A0A6A5U3N7_9PLEO</name>
<gene>
    <name evidence="2" type="ORF">CC80DRAFT_591329</name>
</gene>
<sequence length="125" mass="14076">MREECSNILVAFLAIFVSVAGGSLWRILAFIIHQRRVTEASRDGLHHQQQVILRNATTPGITSRQLLTLIPPWRKYTNKPFWRSMPLILVALFNLSVFFTAGILVTEVTKSSGKEVLIRSPNCGN</sequence>
<dbReference type="OrthoDB" id="3540210at2759"/>
<evidence type="ECO:0000313" key="2">
    <source>
        <dbReference type="EMBL" id="KAF1959274.1"/>
    </source>
</evidence>
<protein>
    <submittedName>
        <fullName evidence="2">Uncharacterized protein</fullName>
    </submittedName>
</protein>
<dbReference type="Proteomes" id="UP000800035">
    <property type="component" value="Unassembled WGS sequence"/>
</dbReference>
<evidence type="ECO:0000256" key="1">
    <source>
        <dbReference type="SAM" id="Phobius"/>
    </source>
</evidence>
<keyword evidence="1" id="KW-0812">Transmembrane</keyword>
<dbReference type="EMBL" id="ML976985">
    <property type="protein sequence ID" value="KAF1959274.1"/>
    <property type="molecule type" value="Genomic_DNA"/>
</dbReference>
<evidence type="ECO:0000313" key="3">
    <source>
        <dbReference type="Proteomes" id="UP000800035"/>
    </source>
</evidence>
<keyword evidence="1" id="KW-1133">Transmembrane helix</keyword>
<keyword evidence="1" id="KW-0472">Membrane</keyword>
<dbReference type="AlphaFoldDB" id="A0A6A5U3N7"/>
<feature type="transmembrane region" description="Helical" evidence="1">
    <location>
        <begin position="6"/>
        <end position="32"/>
    </location>
</feature>
<reference evidence="2" key="1">
    <citation type="journal article" date="2020" name="Stud. Mycol.">
        <title>101 Dothideomycetes genomes: a test case for predicting lifestyles and emergence of pathogens.</title>
        <authorList>
            <person name="Haridas S."/>
            <person name="Albert R."/>
            <person name="Binder M."/>
            <person name="Bloem J."/>
            <person name="Labutti K."/>
            <person name="Salamov A."/>
            <person name="Andreopoulos B."/>
            <person name="Baker S."/>
            <person name="Barry K."/>
            <person name="Bills G."/>
            <person name="Bluhm B."/>
            <person name="Cannon C."/>
            <person name="Castanera R."/>
            <person name="Culley D."/>
            <person name="Daum C."/>
            <person name="Ezra D."/>
            <person name="Gonzalez J."/>
            <person name="Henrissat B."/>
            <person name="Kuo A."/>
            <person name="Liang C."/>
            <person name="Lipzen A."/>
            <person name="Lutzoni F."/>
            <person name="Magnuson J."/>
            <person name="Mondo S."/>
            <person name="Nolan M."/>
            <person name="Ohm R."/>
            <person name="Pangilinan J."/>
            <person name="Park H.-J."/>
            <person name="Ramirez L."/>
            <person name="Alfaro M."/>
            <person name="Sun H."/>
            <person name="Tritt A."/>
            <person name="Yoshinaga Y."/>
            <person name="Zwiers L.-H."/>
            <person name="Turgeon B."/>
            <person name="Goodwin S."/>
            <person name="Spatafora J."/>
            <person name="Crous P."/>
            <person name="Grigoriev I."/>
        </authorList>
    </citation>
    <scope>NUCLEOTIDE SEQUENCE</scope>
    <source>
        <strain evidence="2">CBS 675.92</strain>
    </source>
</reference>